<name>A0A482MH19_9CAUD</name>
<protein>
    <submittedName>
        <fullName evidence="2">Uncharacterized protein</fullName>
    </submittedName>
</protein>
<proteinExistence type="predicted"/>
<evidence type="ECO:0000313" key="2">
    <source>
        <dbReference type="EMBL" id="QBQ73227.1"/>
    </source>
</evidence>
<feature type="compositionally biased region" description="Low complexity" evidence="1">
    <location>
        <begin position="58"/>
        <end position="70"/>
    </location>
</feature>
<accession>A0A482MH19</accession>
<sequence length="78" mass="8653">MTTKLNQLQQQYAAIGTANKALEELRYSYGGLENTRQGIFSILNQLVAAPVAPPKPLRPQSLPRRPQQVPAQPKRKAT</sequence>
<keyword evidence="3" id="KW-1185">Reference proteome</keyword>
<reference evidence="2 3" key="1">
    <citation type="submission" date="2019-03" db="EMBL/GenBank/DDBJ databases">
        <title>Diversity and diversification of Nodularia spumigena cyanophages in the Baltic Sea.</title>
        <authorList>
            <person name="Sulcius S."/>
            <person name="Holmfeldt K."/>
            <person name="Simoliunas E."/>
        </authorList>
    </citation>
    <scope>NUCLEOTIDE SEQUENCE [LARGE SCALE GENOMIC DNA]</scope>
</reference>
<feature type="region of interest" description="Disordered" evidence="1">
    <location>
        <begin position="52"/>
        <end position="78"/>
    </location>
</feature>
<organism evidence="2 3">
    <name type="scientific">Nodularia phage vB_NspS-kac65v151</name>
    <dbReference type="NCBI Taxonomy" id="2557579"/>
    <lineage>
        <taxon>Viruses</taxon>
        <taxon>Duplodnaviria</taxon>
        <taxon>Heunggongvirae</taxon>
        <taxon>Uroviricota</taxon>
        <taxon>Caudoviricetes</taxon>
        <taxon>Ravarandavirus</taxon>
        <taxon>Ravarandavirus kac65v151</taxon>
    </lineage>
</organism>
<dbReference type="EMBL" id="MK605242">
    <property type="protein sequence ID" value="QBQ73227.1"/>
    <property type="molecule type" value="Genomic_DNA"/>
</dbReference>
<evidence type="ECO:0000313" key="3">
    <source>
        <dbReference type="Proteomes" id="UP000305794"/>
    </source>
</evidence>
<dbReference type="Proteomes" id="UP000305794">
    <property type="component" value="Segment"/>
</dbReference>
<gene>
    <name evidence="2" type="ORF">kac65v151_gp197</name>
</gene>
<evidence type="ECO:0000256" key="1">
    <source>
        <dbReference type="SAM" id="MobiDB-lite"/>
    </source>
</evidence>